<proteinExistence type="predicted"/>
<reference evidence="1 2" key="1">
    <citation type="submission" date="2020-04" db="EMBL/GenBank/DDBJ databases">
        <authorList>
            <person name="Wallbank WR R."/>
            <person name="Pardo Diaz C."/>
            <person name="Kozak K."/>
            <person name="Martin S."/>
            <person name="Jiggins C."/>
            <person name="Moest M."/>
            <person name="Warren A I."/>
            <person name="Byers J.R.P. K."/>
            <person name="Montejo-Kovacevich G."/>
            <person name="Yen C E."/>
        </authorList>
    </citation>
    <scope>NUCLEOTIDE SEQUENCE [LARGE SCALE GENOMIC DNA]</scope>
</reference>
<dbReference type="OrthoDB" id="7107965at2759"/>
<evidence type="ECO:0000313" key="1">
    <source>
        <dbReference type="EMBL" id="CAB3260138.1"/>
    </source>
</evidence>
<protein>
    <submittedName>
        <fullName evidence="1">Uncharacterized protein</fullName>
    </submittedName>
</protein>
<sequence length="221" mass="24581">MLTVHEMADMVGYQPTDEDHPVLKLEKILREKNSDEDAIANAHFLTDHILKSKTTEEPATPPEIQEPVLPAPESLRTGIVRYNGDSERVRVRWRRGVSGAVRRLAGCLHARPTPRPATTSGPPWHCRGRERRGVRMRSAPAPPTLRAPPHCTWTTSPRCTSPNTAAQINRGSRRGIAVSDRGRFASAAPLHHYRHLRGRGAWEMGASQIRTLPAGSQYMMG</sequence>
<name>A0A8S1BLY5_ARCPL</name>
<dbReference type="AlphaFoldDB" id="A0A8S1BLY5"/>
<dbReference type="EMBL" id="CADEBD010000795">
    <property type="protein sequence ID" value="CAB3260138.1"/>
    <property type="molecule type" value="Genomic_DNA"/>
</dbReference>
<evidence type="ECO:0000313" key="2">
    <source>
        <dbReference type="Proteomes" id="UP000494256"/>
    </source>
</evidence>
<gene>
    <name evidence="1" type="ORF">APLA_LOCUS16930</name>
</gene>
<organism evidence="1 2">
    <name type="scientific">Arctia plantaginis</name>
    <name type="common">Wood tiger moth</name>
    <name type="synonym">Phalaena plantaginis</name>
    <dbReference type="NCBI Taxonomy" id="874455"/>
    <lineage>
        <taxon>Eukaryota</taxon>
        <taxon>Metazoa</taxon>
        <taxon>Ecdysozoa</taxon>
        <taxon>Arthropoda</taxon>
        <taxon>Hexapoda</taxon>
        <taxon>Insecta</taxon>
        <taxon>Pterygota</taxon>
        <taxon>Neoptera</taxon>
        <taxon>Endopterygota</taxon>
        <taxon>Lepidoptera</taxon>
        <taxon>Glossata</taxon>
        <taxon>Ditrysia</taxon>
        <taxon>Noctuoidea</taxon>
        <taxon>Erebidae</taxon>
        <taxon>Arctiinae</taxon>
        <taxon>Arctia</taxon>
    </lineage>
</organism>
<dbReference type="Proteomes" id="UP000494256">
    <property type="component" value="Unassembled WGS sequence"/>
</dbReference>
<comment type="caution">
    <text evidence="1">The sequence shown here is derived from an EMBL/GenBank/DDBJ whole genome shotgun (WGS) entry which is preliminary data.</text>
</comment>
<accession>A0A8S1BLY5</accession>